<dbReference type="PANTHER" id="PTHR46630">
    <property type="entry name" value="TETRATRICOPEPTIDE REPEAT PROTEIN 29"/>
    <property type="match status" value="1"/>
</dbReference>
<feature type="domain" description="Signal transduction histidine kinase internal region" evidence="8">
    <location>
        <begin position="526"/>
        <end position="599"/>
    </location>
</feature>
<evidence type="ECO:0000256" key="5">
    <source>
        <dbReference type="ARBA" id="ARBA00038253"/>
    </source>
</evidence>
<dbReference type="Gene3D" id="3.30.565.10">
    <property type="entry name" value="Histidine kinase-like ATPase, C-terminal domain"/>
    <property type="match status" value="1"/>
</dbReference>
<dbReference type="InterPro" id="IPR019734">
    <property type="entry name" value="TPR_rpt"/>
</dbReference>
<evidence type="ECO:0000256" key="3">
    <source>
        <dbReference type="ARBA" id="ARBA00022737"/>
    </source>
</evidence>
<sequence>MSKKNLSKTHVILLFCVFFSLVSVSQNKIVDSLKNVLKTHQKKDTVIVNTLNYLAFYHYRNDPPKAVEYINESLELANQLKVTKFTAHTHYIKAVVYTEQANFKVATDNYEKAIQLYTSINDLNGLKKCNNALGVLYAYKGDLDQALFHYKASLKIAEQLGDNTSIDGSLYNIGNIYSDIGENKKALEYFNKALELNTKTKDSLGLLNCYNSIANVYYQQSNFPLAIKFHNKSLEIAERTKDSIGIFQSYINLGNVYRQQFLDDKALNYYNKALAIDKAQYNVRNITALKNNIAGIYSDKKQYDKAIQTFEESIALSKEIENDVNLATALNGLGFVYLESKNRTKALQVFKEAYNINYTNNYSLDLLDSYHGLSQTYLELKDYDLALANTKKLLELSKENNALKHKKIAYLIFSDIYSEKGNYQKALNNYQLFKVYSDSLFNKENIEKITQIEYEYKYKSALDSASLRESKLIKTVQTTTKDLQKSQQNYLLAIIGVLLVSLILGAIIFYQKLKDEKSKTQHAVMQQKLLRSQMTPHFIFNSLSVLQGMILNKEEKKSVKYLSKFSRLLRLTLENSRDKLVVLEQELEAVNDYLTLNNLENNQFTFSLQVDTSLDTSRYKIPPMLIQPFVENAIEHAFKQQKSDKTIDINISIKNNKLQCTIADNGIGINATLGQHNANKNSLATTITSQRLKVISKDMKMDGYVLIEDRQKYNQKGTLVTLVIPYEKI</sequence>
<dbReference type="Pfam" id="PF13424">
    <property type="entry name" value="TPR_12"/>
    <property type="match status" value="3"/>
</dbReference>
<dbReference type="Pfam" id="PF13181">
    <property type="entry name" value="TPR_8"/>
    <property type="match status" value="1"/>
</dbReference>
<dbReference type="PROSITE" id="PS50005">
    <property type="entry name" value="TPR"/>
    <property type="match status" value="5"/>
</dbReference>
<dbReference type="SUPFAM" id="SSF55874">
    <property type="entry name" value="ATPase domain of HSP90 chaperone/DNA topoisomerase II/histidine kinase"/>
    <property type="match status" value="1"/>
</dbReference>
<evidence type="ECO:0000256" key="1">
    <source>
        <dbReference type="ARBA" id="ARBA00004496"/>
    </source>
</evidence>
<organism evidence="9 10">
    <name type="scientific">Mesoflavibacter profundi</name>
    <dbReference type="NCBI Taxonomy" id="2708110"/>
    <lineage>
        <taxon>Bacteria</taxon>
        <taxon>Pseudomonadati</taxon>
        <taxon>Bacteroidota</taxon>
        <taxon>Flavobacteriia</taxon>
        <taxon>Flavobacteriales</taxon>
        <taxon>Flavobacteriaceae</taxon>
        <taxon>Mesoflavibacter</taxon>
    </lineage>
</organism>
<comment type="subcellular location">
    <subcellularLocation>
        <location evidence="1">Cytoplasm</location>
    </subcellularLocation>
</comment>
<feature type="repeat" description="TPR" evidence="6">
    <location>
        <begin position="327"/>
        <end position="360"/>
    </location>
</feature>
<name>A0ABT4RX56_9FLAO</name>
<protein>
    <submittedName>
        <fullName evidence="9">Tetratricopeptide repeat protein</fullName>
    </submittedName>
</protein>
<comment type="caution">
    <text evidence="9">The sequence shown here is derived from an EMBL/GenBank/DDBJ whole genome shotgun (WGS) entry which is preliminary data.</text>
</comment>
<evidence type="ECO:0000313" key="10">
    <source>
        <dbReference type="Proteomes" id="UP001149142"/>
    </source>
</evidence>
<evidence type="ECO:0000256" key="2">
    <source>
        <dbReference type="ARBA" id="ARBA00022490"/>
    </source>
</evidence>
<evidence type="ECO:0000259" key="8">
    <source>
        <dbReference type="Pfam" id="PF06580"/>
    </source>
</evidence>
<dbReference type="SMART" id="SM00028">
    <property type="entry name" value="TPR"/>
    <property type="match status" value="9"/>
</dbReference>
<evidence type="ECO:0000256" key="4">
    <source>
        <dbReference type="ARBA" id="ARBA00022803"/>
    </source>
</evidence>
<gene>
    <name evidence="9" type="ORF">OOZ35_02740</name>
</gene>
<comment type="similarity">
    <text evidence="5">Belongs to the Rap family.</text>
</comment>
<evidence type="ECO:0000256" key="7">
    <source>
        <dbReference type="SAM" id="Phobius"/>
    </source>
</evidence>
<dbReference type="RefSeq" id="WP_270005032.1">
    <property type="nucleotide sequence ID" value="NZ_CAXQEU010000066.1"/>
</dbReference>
<keyword evidence="10" id="KW-1185">Reference proteome</keyword>
<feature type="repeat" description="TPR" evidence="6">
    <location>
        <begin position="287"/>
        <end position="320"/>
    </location>
</feature>
<feature type="repeat" description="TPR" evidence="6">
    <location>
        <begin position="167"/>
        <end position="200"/>
    </location>
</feature>
<keyword evidence="7" id="KW-0472">Membrane</keyword>
<keyword evidence="4 6" id="KW-0802">TPR repeat</keyword>
<dbReference type="InterPro" id="IPR051476">
    <property type="entry name" value="Bac_ResReg_Asp_Phosphatase"/>
</dbReference>
<evidence type="ECO:0000256" key="6">
    <source>
        <dbReference type="PROSITE-ProRule" id="PRU00339"/>
    </source>
</evidence>
<dbReference type="InterPro" id="IPR036890">
    <property type="entry name" value="HATPase_C_sf"/>
</dbReference>
<keyword evidence="2" id="KW-0963">Cytoplasm</keyword>
<keyword evidence="7" id="KW-1133">Transmembrane helix</keyword>
<feature type="repeat" description="TPR" evidence="6">
    <location>
        <begin position="367"/>
        <end position="400"/>
    </location>
</feature>
<evidence type="ECO:0000313" key="9">
    <source>
        <dbReference type="EMBL" id="MDA0176404.1"/>
    </source>
</evidence>
<dbReference type="PROSITE" id="PS50293">
    <property type="entry name" value="TPR_REGION"/>
    <property type="match status" value="1"/>
</dbReference>
<proteinExistence type="inferred from homology"/>
<dbReference type="Pfam" id="PF06580">
    <property type="entry name" value="His_kinase"/>
    <property type="match status" value="1"/>
</dbReference>
<feature type="transmembrane region" description="Helical" evidence="7">
    <location>
        <begin position="490"/>
        <end position="510"/>
    </location>
</feature>
<dbReference type="Gene3D" id="1.25.40.10">
    <property type="entry name" value="Tetratricopeptide repeat domain"/>
    <property type="match status" value="4"/>
</dbReference>
<dbReference type="InterPro" id="IPR011990">
    <property type="entry name" value="TPR-like_helical_dom_sf"/>
</dbReference>
<reference evidence="9" key="1">
    <citation type="submission" date="2022-11" db="EMBL/GenBank/DDBJ databases">
        <title>Refractory cell wall polysaccharides provide important carbon source for microbial heterotrophs in the hadal ocean.</title>
        <authorList>
            <person name="Zhu X."/>
        </authorList>
    </citation>
    <scope>NUCLEOTIDE SEQUENCE</scope>
    <source>
        <strain evidence="9">MTRN7</strain>
    </source>
</reference>
<keyword evidence="3" id="KW-0677">Repeat</keyword>
<dbReference type="SUPFAM" id="SSF48452">
    <property type="entry name" value="TPR-like"/>
    <property type="match status" value="2"/>
</dbReference>
<dbReference type="EMBL" id="JAPFGC010000002">
    <property type="protein sequence ID" value="MDA0176404.1"/>
    <property type="molecule type" value="Genomic_DNA"/>
</dbReference>
<accession>A0ABT4RX56</accession>
<dbReference type="InterPro" id="IPR010559">
    <property type="entry name" value="Sig_transdc_His_kin_internal"/>
</dbReference>
<keyword evidence="7" id="KW-0812">Transmembrane</keyword>
<dbReference type="PANTHER" id="PTHR46630:SF1">
    <property type="entry name" value="TETRATRICOPEPTIDE REPEAT PROTEIN 29"/>
    <property type="match status" value="1"/>
</dbReference>
<feature type="repeat" description="TPR" evidence="6">
    <location>
        <begin position="247"/>
        <end position="280"/>
    </location>
</feature>
<dbReference type="Proteomes" id="UP001149142">
    <property type="component" value="Unassembled WGS sequence"/>
</dbReference>